<organism evidence="11 12">
    <name type="scientific">Lyophyllum shimeji</name>
    <name type="common">Hon-shimeji</name>
    <name type="synonym">Tricholoma shimeji</name>
    <dbReference type="NCBI Taxonomy" id="47721"/>
    <lineage>
        <taxon>Eukaryota</taxon>
        <taxon>Fungi</taxon>
        <taxon>Dikarya</taxon>
        <taxon>Basidiomycota</taxon>
        <taxon>Agaricomycotina</taxon>
        <taxon>Agaricomycetes</taxon>
        <taxon>Agaricomycetidae</taxon>
        <taxon>Agaricales</taxon>
        <taxon>Tricholomatineae</taxon>
        <taxon>Lyophyllaceae</taxon>
        <taxon>Lyophyllum</taxon>
    </lineage>
</organism>
<dbReference type="OrthoDB" id="10248475at2759"/>
<comment type="caution">
    <text evidence="11">The sequence shown here is derived from an EMBL/GenBank/DDBJ whole genome shotgun (WGS) entry which is preliminary data.</text>
</comment>
<feature type="compositionally biased region" description="Polar residues" evidence="9">
    <location>
        <begin position="305"/>
        <end position="320"/>
    </location>
</feature>
<accession>A0A9P3PKZ4</accession>
<dbReference type="EC" id="4.2.1.1" evidence="2 8"/>
<evidence type="ECO:0000313" key="11">
    <source>
        <dbReference type="EMBL" id="GLB37368.1"/>
    </source>
</evidence>
<feature type="chain" id="PRO_5040373466" description="Carbonic anhydrase" evidence="10">
    <location>
        <begin position="23"/>
        <end position="326"/>
    </location>
</feature>
<evidence type="ECO:0000256" key="1">
    <source>
        <dbReference type="ARBA" id="ARBA00006217"/>
    </source>
</evidence>
<evidence type="ECO:0000256" key="3">
    <source>
        <dbReference type="ARBA" id="ARBA00022723"/>
    </source>
</evidence>
<dbReference type="GO" id="GO:0008270">
    <property type="term" value="F:zinc ion binding"/>
    <property type="evidence" value="ECO:0007669"/>
    <property type="project" value="UniProtKB-UniRule"/>
</dbReference>
<dbReference type="GO" id="GO:0004089">
    <property type="term" value="F:carbonate dehydratase activity"/>
    <property type="evidence" value="ECO:0007669"/>
    <property type="project" value="UniProtKB-UniRule"/>
</dbReference>
<reference evidence="11" key="1">
    <citation type="submission" date="2022-07" db="EMBL/GenBank/DDBJ databases">
        <title>The genome of Lyophyllum shimeji provides insight into the initial evolution of ectomycorrhizal fungal genome.</title>
        <authorList>
            <person name="Kobayashi Y."/>
            <person name="Shibata T."/>
            <person name="Hirakawa H."/>
            <person name="Shigenobu S."/>
            <person name="Nishiyama T."/>
            <person name="Yamada A."/>
            <person name="Hasebe M."/>
            <person name="Kawaguchi M."/>
        </authorList>
    </citation>
    <scope>NUCLEOTIDE SEQUENCE</scope>
    <source>
        <strain evidence="11">AT787</strain>
    </source>
</reference>
<dbReference type="AlphaFoldDB" id="A0A9P3PKZ4"/>
<protein>
    <recommendedName>
        <fullName evidence="2 8">Carbonic anhydrase</fullName>
        <ecNumber evidence="2 8">4.2.1.1</ecNumber>
    </recommendedName>
    <alternativeName>
        <fullName evidence="8">Carbonate dehydratase</fullName>
    </alternativeName>
</protein>
<feature type="binding site" evidence="7">
    <location>
        <position position="154"/>
    </location>
    <ligand>
        <name>Zn(2+)</name>
        <dbReference type="ChEBI" id="CHEBI:29105"/>
    </ligand>
</feature>
<evidence type="ECO:0000256" key="4">
    <source>
        <dbReference type="ARBA" id="ARBA00022833"/>
    </source>
</evidence>
<evidence type="ECO:0000256" key="2">
    <source>
        <dbReference type="ARBA" id="ARBA00012925"/>
    </source>
</evidence>
<keyword evidence="5 8" id="KW-0456">Lyase</keyword>
<dbReference type="Pfam" id="PF00484">
    <property type="entry name" value="Pro_CA"/>
    <property type="match status" value="1"/>
</dbReference>
<dbReference type="PANTHER" id="PTHR11002:SF76">
    <property type="entry name" value="CARBONIC ANHYDRASE"/>
    <property type="match status" value="1"/>
</dbReference>
<feature type="binding site" evidence="7">
    <location>
        <position position="95"/>
    </location>
    <ligand>
        <name>Zn(2+)</name>
        <dbReference type="ChEBI" id="CHEBI:29105"/>
    </ligand>
</feature>
<evidence type="ECO:0000256" key="7">
    <source>
        <dbReference type="PIRSR" id="PIRSR601765-1"/>
    </source>
</evidence>
<dbReference type="Proteomes" id="UP001063166">
    <property type="component" value="Unassembled WGS sequence"/>
</dbReference>
<comment type="cofactor">
    <cofactor evidence="7">
        <name>Zn(2+)</name>
        <dbReference type="ChEBI" id="CHEBI:29105"/>
    </cofactor>
    <text evidence="7">Binds 1 zinc ion per subunit.</text>
</comment>
<dbReference type="SMART" id="SM00947">
    <property type="entry name" value="Pro_CA"/>
    <property type="match status" value="1"/>
</dbReference>
<feature type="binding site" evidence="7">
    <location>
        <position position="97"/>
    </location>
    <ligand>
        <name>Zn(2+)</name>
        <dbReference type="ChEBI" id="CHEBI:29105"/>
    </ligand>
</feature>
<evidence type="ECO:0000256" key="8">
    <source>
        <dbReference type="RuleBase" id="RU003956"/>
    </source>
</evidence>
<dbReference type="Gene3D" id="3.40.1050.10">
    <property type="entry name" value="Carbonic anhydrase"/>
    <property type="match status" value="1"/>
</dbReference>
<feature type="region of interest" description="Disordered" evidence="9">
    <location>
        <begin position="293"/>
        <end position="326"/>
    </location>
</feature>
<dbReference type="EMBL" id="BRPK01000004">
    <property type="protein sequence ID" value="GLB37368.1"/>
    <property type="molecule type" value="Genomic_DNA"/>
</dbReference>
<keyword evidence="3 7" id="KW-0479">Metal-binding</keyword>
<evidence type="ECO:0000256" key="5">
    <source>
        <dbReference type="ARBA" id="ARBA00023239"/>
    </source>
</evidence>
<feature type="binding site" evidence="7">
    <location>
        <position position="151"/>
    </location>
    <ligand>
        <name>Zn(2+)</name>
        <dbReference type="ChEBI" id="CHEBI:29105"/>
    </ligand>
</feature>
<comment type="similarity">
    <text evidence="1 8">Belongs to the beta-class carbonic anhydrase family.</text>
</comment>
<name>A0A9P3PKZ4_LYOSH</name>
<proteinExistence type="inferred from homology"/>
<keyword evidence="12" id="KW-1185">Reference proteome</keyword>
<gene>
    <name evidence="11" type="ORF">LshimejAT787_0404190</name>
</gene>
<comment type="function">
    <text evidence="8">Reversible hydration of carbon dioxide.</text>
</comment>
<dbReference type="PANTHER" id="PTHR11002">
    <property type="entry name" value="CARBONIC ANHYDRASE"/>
    <property type="match status" value="1"/>
</dbReference>
<dbReference type="SUPFAM" id="SSF53056">
    <property type="entry name" value="beta-carbonic anhydrase, cab"/>
    <property type="match status" value="1"/>
</dbReference>
<evidence type="ECO:0000256" key="6">
    <source>
        <dbReference type="ARBA" id="ARBA00048348"/>
    </source>
</evidence>
<evidence type="ECO:0000256" key="10">
    <source>
        <dbReference type="SAM" id="SignalP"/>
    </source>
</evidence>
<evidence type="ECO:0000313" key="12">
    <source>
        <dbReference type="Proteomes" id="UP001063166"/>
    </source>
</evidence>
<keyword evidence="4 7" id="KW-0862">Zinc</keyword>
<sequence length="326" mass="35367">MDIIMLAGFILCCLVLAPSSIAHPIDPSLLARPVSARSTLASASSSENAPSAATLNVTDTFDLAALLEGNQKFRERNSGFAAALAKPPGVMFIGCSDNRLGPDAIFRTQPGSTISHHNLANQFTAKDPSADAAVAFAVNDLGVQHIIVLGHYGCKSVHMAMSTQPMDRIAQTWLQPVVDLFFRSKRDEIKKVWRLRRWHDTTGAEMADGDAFRALIEENVKATVRNIQNESVLSIAYNRRNKTNKLRVFVHGLVVNEESGEVKDLGVSFGPPGQTIPKLPFEVIVEPKHHNSFGKFKPKAKKLDPTSSFTAPAETSTSPSPVVETA</sequence>
<comment type="catalytic activity">
    <reaction evidence="6 8">
        <text>hydrogencarbonate + H(+) = CO2 + H2O</text>
        <dbReference type="Rhea" id="RHEA:10748"/>
        <dbReference type="ChEBI" id="CHEBI:15377"/>
        <dbReference type="ChEBI" id="CHEBI:15378"/>
        <dbReference type="ChEBI" id="CHEBI:16526"/>
        <dbReference type="ChEBI" id="CHEBI:17544"/>
        <dbReference type="EC" id="4.2.1.1"/>
    </reaction>
</comment>
<evidence type="ECO:0000256" key="9">
    <source>
        <dbReference type="SAM" id="MobiDB-lite"/>
    </source>
</evidence>
<dbReference type="InterPro" id="IPR036874">
    <property type="entry name" value="Carbonic_anhydrase_sf"/>
</dbReference>
<keyword evidence="10" id="KW-0732">Signal</keyword>
<feature type="signal peptide" evidence="10">
    <location>
        <begin position="1"/>
        <end position="22"/>
    </location>
</feature>
<dbReference type="InterPro" id="IPR001765">
    <property type="entry name" value="Carbonic_anhydrase"/>
</dbReference>